<sequence>MHPSFTLLSVHYALFATCSPIYANNVTQERPVMCVTGHICLLALLLTIGIVRASQEAAENKDERDDGGRFFFSTTSTGSNDNSSITLTLGVGDILLALLAVALSVAAGVVLAGVLLGNPLDGSTGYTAPTSYGSEGHTAESSYAVLRSLETAARKNE</sequence>
<dbReference type="EMBL" id="VSRR010001719">
    <property type="protein sequence ID" value="MPC27281.1"/>
    <property type="molecule type" value="Genomic_DNA"/>
</dbReference>
<gene>
    <name evidence="3" type="ORF">E2C01_020449</name>
</gene>
<evidence type="ECO:0000256" key="1">
    <source>
        <dbReference type="SAM" id="Phobius"/>
    </source>
</evidence>
<organism evidence="3 4">
    <name type="scientific">Portunus trituberculatus</name>
    <name type="common">Swimming crab</name>
    <name type="synonym">Neptunus trituberculatus</name>
    <dbReference type="NCBI Taxonomy" id="210409"/>
    <lineage>
        <taxon>Eukaryota</taxon>
        <taxon>Metazoa</taxon>
        <taxon>Ecdysozoa</taxon>
        <taxon>Arthropoda</taxon>
        <taxon>Crustacea</taxon>
        <taxon>Multicrustacea</taxon>
        <taxon>Malacostraca</taxon>
        <taxon>Eumalacostraca</taxon>
        <taxon>Eucarida</taxon>
        <taxon>Decapoda</taxon>
        <taxon>Pleocyemata</taxon>
        <taxon>Brachyura</taxon>
        <taxon>Eubrachyura</taxon>
        <taxon>Portunoidea</taxon>
        <taxon>Portunidae</taxon>
        <taxon>Portuninae</taxon>
        <taxon>Portunus</taxon>
    </lineage>
</organism>
<comment type="caution">
    <text evidence="3">The sequence shown here is derived from an EMBL/GenBank/DDBJ whole genome shotgun (WGS) entry which is preliminary data.</text>
</comment>
<dbReference type="OrthoDB" id="10589214at2759"/>
<evidence type="ECO:0000256" key="2">
    <source>
        <dbReference type="SAM" id="SignalP"/>
    </source>
</evidence>
<feature type="transmembrane region" description="Helical" evidence="1">
    <location>
        <begin position="94"/>
        <end position="116"/>
    </location>
</feature>
<reference evidence="3 4" key="1">
    <citation type="submission" date="2019-05" db="EMBL/GenBank/DDBJ databases">
        <title>Another draft genome of Portunus trituberculatus and its Hox gene families provides insights of decapod evolution.</title>
        <authorList>
            <person name="Jeong J.-H."/>
            <person name="Song I."/>
            <person name="Kim S."/>
            <person name="Choi T."/>
            <person name="Kim D."/>
            <person name="Ryu S."/>
            <person name="Kim W."/>
        </authorList>
    </citation>
    <scope>NUCLEOTIDE SEQUENCE [LARGE SCALE GENOMIC DNA]</scope>
    <source>
        <tissue evidence="3">Muscle</tissue>
    </source>
</reference>
<evidence type="ECO:0000313" key="4">
    <source>
        <dbReference type="Proteomes" id="UP000324222"/>
    </source>
</evidence>
<feature type="signal peptide" evidence="2">
    <location>
        <begin position="1"/>
        <end position="23"/>
    </location>
</feature>
<proteinExistence type="predicted"/>
<dbReference type="AlphaFoldDB" id="A0A5B7DZW4"/>
<keyword evidence="2" id="KW-0732">Signal</keyword>
<feature type="transmembrane region" description="Helical" evidence="1">
    <location>
        <begin position="33"/>
        <end position="51"/>
    </location>
</feature>
<dbReference type="Proteomes" id="UP000324222">
    <property type="component" value="Unassembled WGS sequence"/>
</dbReference>
<name>A0A5B7DZW4_PORTR</name>
<feature type="chain" id="PRO_5022849653" evidence="2">
    <location>
        <begin position="24"/>
        <end position="157"/>
    </location>
</feature>
<protein>
    <submittedName>
        <fullName evidence="3">Uncharacterized protein</fullName>
    </submittedName>
</protein>
<keyword evidence="4" id="KW-1185">Reference proteome</keyword>
<accession>A0A5B7DZW4</accession>
<keyword evidence="1" id="KW-1133">Transmembrane helix</keyword>
<evidence type="ECO:0000313" key="3">
    <source>
        <dbReference type="EMBL" id="MPC27281.1"/>
    </source>
</evidence>
<keyword evidence="1" id="KW-0472">Membrane</keyword>
<keyword evidence="1" id="KW-0812">Transmembrane</keyword>